<accession>A0A4U6TAP4</accession>
<name>A0A4U6TAP4_SETVI</name>
<dbReference type="OMA" id="ASCCFPT"/>
<proteinExistence type="predicted"/>
<feature type="compositionally biased region" description="Pro residues" evidence="1">
    <location>
        <begin position="94"/>
        <end position="111"/>
    </location>
</feature>
<dbReference type="PROSITE" id="PS00071">
    <property type="entry name" value="GAPDH"/>
    <property type="match status" value="1"/>
</dbReference>
<sequence>MSSRRPLVSRTCPDCLLATLARHGRFAAALLSTASCTTRALNSLLAALCSSSSSPAFLRADRRPRRHHFPHPHLRALPCPATHRRRRTHALHARPPPRPGPAPLPRGPRLPLPVRARSRRASVPGRHGPVGRVAGPVGPPRRPRCAPAGGDGGRGVRGRGEADGRRRCGPGAPGV</sequence>
<feature type="compositionally biased region" description="Basic residues" evidence="1">
    <location>
        <begin position="65"/>
        <end position="74"/>
    </location>
</feature>
<feature type="compositionally biased region" description="Basic residues" evidence="1">
    <location>
        <begin position="82"/>
        <end position="92"/>
    </location>
</feature>
<evidence type="ECO:0000256" key="1">
    <source>
        <dbReference type="SAM" id="MobiDB-lite"/>
    </source>
</evidence>
<feature type="region of interest" description="Disordered" evidence="1">
    <location>
        <begin position="65"/>
        <end position="175"/>
    </location>
</feature>
<reference evidence="2" key="1">
    <citation type="submission" date="2019-03" db="EMBL/GenBank/DDBJ databases">
        <title>WGS assembly of Setaria viridis.</title>
        <authorList>
            <person name="Huang P."/>
            <person name="Jenkins J."/>
            <person name="Grimwood J."/>
            <person name="Barry K."/>
            <person name="Healey A."/>
            <person name="Mamidi S."/>
            <person name="Sreedasyam A."/>
            <person name="Shu S."/>
            <person name="Feldman M."/>
            <person name="Wu J."/>
            <person name="Yu Y."/>
            <person name="Chen C."/>
            <person name="Johnson J."/>
            <person name="Rokhsar D."/>
            <person name="Baxter I."/>
            <person name="Schmutz J."/>
            <person name="Brutnell T."/>
            <person name="Kellogg E."/>
        </authorList>
    </citation>
    <scope>NUCLEOTIDE SEQUENCE [LARGE SCALE GENOMIC DNA]</scope>
</reference>
<feature type="compositionally biased region" description="Low complexity" evidence="1">
    <location>
        <begin position="123"/>
        <end position="136"/>
    </location>
</feature>
<keyword evidence="3" id="KW-1185">Reference proteome</keyword>
<dbReference type="EMBL" id="CM016559">
    <property type="protein sequence ID" value="TKV99069.1"/>
    <property type="molecule type" value="Genomic_DNA"/>
</dbReference>
<evidence type="ECO:0000313" key="2">
    <source>
        <dbReference type="EMBL" id="TKV99069.1"/>
    </source>
</evidence>
<organism evidence="2 3">
    <name type="scientific">Setaria viridis</name>
    <name type="common">Green bristlegrass</name>
    <name type="synonym">Setaria italica subsp. viridis</name>
    <dbReference type="NCBI Taxonomy" id="4556"/>
    <lineage>
        <taxon>Eukaryota</taxon>
        <taxon>Viridiplantae</taxon>
        <taxon>Streptophyta</taxon>
        <taxon>Embryophyta</taxon>
        <taxon>Tracheophyta</taxon>
        <taxon>Spermatophyta</taxon>
        <taxon>Magnoliopsida</taxon>
        <taxon>Liliopsida</taxon>
        <taxon>Poales</taxon>
        <taxon>Poaceae</taxon>
        <taxon>PACMAD clade</taxon>
        <taxon>Panicoideae</taxon>
        <taxon>Panicodae</taxon>
        <taxon>Paniceae</taxon>
        <taxon>Cenchrinae</taxon>
        <taxon>Setaria</taxon>
    </lineage>
</organism>
<dbReference type="InterPro" id="IPR020830">
    <property type="entry name" value="GlycerAld_3-P_DH_AS"/>
</dbReference>
<dbReference type="Proteomes" id="UP000298652">
    <property type="component" value="Chromosome 8"/>
</dbReference>
<protein>
    <submittedName>
        <fullName evidence="2">Uncharacterized protein</fullName>
    </submittedName>
</protein>
<dbReference type="GO" id="GO:0016620">
    <property type="term" value="F:oxidoreductase activity, acting on the aldehyde or oxo group of donors, NAD or NADP as acceptor"/>
    <property type="evidence" value="ECO:0007669"/>
    <property type="project" value="InterPro"/>
</dbReference>
<evidence type="ECO:0000313" key="3">
    <source>
        <dbReference type="Proteomes" id="UP000298652"/>
    </source>
</evidence>
<dbReference type="AlphaFoldDB" id="A0A4U6TAP4"/>
<gene>
    <name evidence="2" type="ORF">SEVIR_8G015525v2</name>
</gene>
<dbReference type="Gramene" id="TKV99069">
    <property type="protein sequence ID" value="TKV99069"/>
    <property type="gene ID" value="SEVIR_8G015525v2"/>
</dbReference>